<proteinExistence type="predicted"/>
<dbReference type="GeneID" id="28899084"/>
<dbReference type="Proteomes" id="UP000076632">
    <property type="component" value="Unassembled WGS sequence"/>
</dbReference>
<keyword evidence="1" id="KW-1133">Transmembrane helix</keyword>
<dbReference type="EMBL" id="KV407463">
    <property type="protein sequence ID" value="KZF20301.1"/>
    <property type="molecule type" value="Genomic_DNA"/>
</dbReference>
<keyword evidence="1" id="KW-0472">Membrane</keyword>
<name>A0A165ADJ6_XYLHT</name>
<keyword evidence="1" id="KW-0812">Transmembrane</keyword>
<keyword evidence="2" id="KW-0732">Signal</keyword>
<feature type="transmembrane region" description="Helical" evidence="1">
    <location>
        <begin position="51"/>
        <end position="75"/>
    </location>
</feature>
<dbReference type="RefSeq" id="XP_018185856.1">
    <property type="nucleotide sequence ID" value="XM_018333947.1"/>
</dbReference>
<feature type="signal peptide" evidence="2">
    <location>
        <begin position="1"/>
        <end position="19"/>
    </location>
</feature>
<evidence type="ECO:0000313" key="4">
    <source>
        <dbReference type="Proteomes" id="UP000076632"/>
    </source>
</evidence>
<reference evidence="3 4" key="1">
    <citation type="journal article" date="2016" name="Fungal Biol.">
        <title>The genome of Xylona heveae provides a window into fungal endophytism.</title>
        <authorList>
            <person name="Gazis R."/>
            <person name="Kuo A."/>
            <person name="Riley R."/>
            <person name="LaButti K."/>
            <person name="Lipzen A."/>
            <person name="Lin J."/>
            <person name="Amirebrahimi M."/>
            <person name="Hesse C.N."/>
            <person name="Spatafora J.W."/>
            <person name="Henrissat B."/>
            <person name="Hainaut M."/>
            <person name="Grigoriev I.V."/>
            <person name="Hibbett D.S."/>
        </authorList>
    </citation>
    <scope>NUCLEOTIDE SEQUENCE [LARGE SCALE GENOMIC DNA]</scope>
    <source>
        <strain evidence="3 4">TC161</strain>
    </source>
</reference>
<feature type="transmembrane region" description="Helical" evidence="1">
    <location>
        <begin position="87"/>
        <end position="114"/>
    </location>
</feature>
<evidence type="ECO:0000256" key="1">
    <source>
        <dbReference type="SAM" id="Phobius"/>
    </source>
</evidence>
<evidence type="ECO:0000313" key="3">
    <source>
        <dbReference type="EMBL" id="KZF20301.1"/>
    </source>
</evidence>
<dbReference type="InParanoid" id="A0A165ADJ6"/>
<evidence type="ECO:0000256" key="2">
    <source>
        <dbReference type="SAM" id="SignalP"/>
    </source>
</evidence>
<gene>
    <name evidence="3" type="ORF">L228DRAFT_25684</name>
</gene>
<sequence>MIVIMCMAVWEAATRTVSCALNLRHLGWGAGQESTGGSFNLFSSLFDHGSSHIACNCVVSVNAFIACTSYSRFMFCVLCLMFHTYKLLFYFILFGFSFISFTYLFFFLNIFFLYESACNNQ</sequence>
<dbReference type="AlphaFoldDB" id="A0A165ADJ6"/>
<feature type="chain" id="PRO_5007855275" evidence="2">
    <location>
        <begin position="20"/>
        <end position="121"/>
    </location>
</feature>
<organism evidence="3 4">
    <name type="scientific">Xylona heveae (strain CBS 132557 / TC161)</name>
    <dbReference type="NCBI Taxonomy" id="1328760"/>
    <lineage>
        <taxon>Eukaryota</taxon>
        <taxon>Fungi</taxon>
        <taxon>Dikarya</taxon>
        <taxon>Ascomycota</taxon>
        <taxon>Pezizomycotina</taxon>
        <taxon>Xylonomycetes</taxon>
        <taxon>Xylonales</taxon>
        <taxon>Xylonaceae</taxon>
        <taxon>Xylona</taxon>
    </lineage>
</organism>
<protein>
    <submittedName>
        <fullName evidence="3">Uncharacterized protein</fullName>
    </submittedName>
</protein>
<accession>A0A165ADJ6</accession>
<keyword evidence="4" id="KW-1185">Reference proteome</keyword>